<dbReference type="GO" id="GO:0006887">
    <property type="term" value="P:exocytosis"/>
    <property type="evidence" value="ECO:0007669"/>
    <property type="project" value="TreeGrafter"/>
</dbReference>
<comment type="caution">
    <text evidence="4">The sequence shown here is derived from an EMBL/GenBank/DDBJ whole genome shotgun (WGS) entry which is preliminary data.</text>
</comment>
<feature type="region of interest" description="Disordered" evidence="2">
    <location>
        <begin position="478"/>
        <end position="518"/>
    </location>
</feature>
<feature type="compositionally biased region" description="Basic and acidic residues" evidence="2">
    <location>
        <begin position="499"/>
        <end position="518"/>
    </location>
</feature>
<evidence type="ECO:0000256" key="1">
    <source>
        <dbReference type="ARBA" id="ARBA00006290"/>
    </source>
</evidence>
<feature type="compositionally biased region" description="Polar residues" evidence="2">
    <location>
        <begin position="485"/>
        <end position="498"/>
    </location>
</feature>
<evidence type="ECO:0000256" key="2">
    <source>
        <dbReference type="SAM" id="MobiDB-lite"/>
    </source>
</evidence>
<proteinExistence type="inferred from homology"/>
<dbReference type="AlphaFoldDB" id="A0A8T1X3V8"/>
<dbReference type="PANTHER" id="PTHR13015">
    <property type="entry name" value="PROTEIN AD-016-RELATED"/>
    <property type="match status" value="1"/>
</dbReference>
<keyword evidence="5" id="KW-1185">Reference proteome</keyword>
<dbReference type="GO" id="GO:0030041">
    <property type="term" value="P:actin filament polymerization"/>
    <property type="evidence" value="ECO:0007669"/>
    <property type="project" value="TreeGrafter"/>
</dbReference>
<feature type="domain" description="FH2" evidence="3">
    <location>
        <begin position="281"/>
        <end position="518"/>
    </location>
</feature>
<dbReference type="InterPro" id="IPR015425">
    <property type="entry name" value="FH2_Formin"/>
</dbReference>
<dbReference type="PANTHER" id="PTHR13015:SF0">
    <property type="entry name" value="WASH COMPLEX SUBUNIT 3"/>
    <property type="match status" value="1"/>
</dbReference>
<evidence type="ECO:0000313" key="4">
    <source>
        <dbReference type="EMBL" id="KAG7398599.1"/>
    </source>
</evidence>
<dbReference type="Pfam" id="PF02181">
    <property type="entry name" value="FH2"/>
    <property type="match status" value="1"/>
</dbReference>
<organism evidence="4 5">
    <name type="scientific">Phytophthora boehmeriae</name>
    <dbReference type="NCBI Taxonomy" id="109152"/>
    <lineage>
        <taxon>Eukaryota</taxon>
        <taxon>Sar</taxon>
        <taxon>Stramenopiles</taxon>
        <taxon>Oomycota</taxon>
        <taxon>Peronosporomycetes</taxon>
        <taxon>Peronosporales</taxon>
        <taxon>Peronosporaceae</taxon>
        <taxon>Phytophthora</taxon>
    </lineage>
</organism>
<dbReference type="Pfam" id="PF10152">
    <property type="entry name" value="CCDC53"/>
    <property type="match status" value="4"/>
</dbReference>
<dbReference type="GO" id="GO:0071203">
    <property type="term" value="C:WASH complex"/>
    <property type="evidence" value="ECO:0007669"/>
    <property type="project" value="InterPro"/>
</dbReference>
<sequence>MDGIDPAILDLGPDAIYEEVKERISTAHKVSKLQDDIKCVNVRMDEDVGGVRLKDHEVYSKYFKMLKMGLPEGAVRQKMKADGVDERALELGGDAPFSKLPKDAVKDTSKRDIQFKDDPVYGKYFKMRQMGLPEGAVRQKMKTDGVDERALELGGEALVTELTSKNNVKLQDDPKYAKYFKMLKMGLPVGAVRQKMKTDGIDERALDLGGDALVSELNSPSCNVKLQDDPIYAKYFKMLRMGLPEGAVRQKMAKDNADTHALDLGPDATISQLDGAKPATRAAVLKPKRARKKLHWQPISEDRLSNIKQQTIWEDENDDVAFDMDMDELEALFFANQNNGSMKKTSVKGKTLKRKQTVTLIDGKRAMNAAISLARVKHSYCEIAGAVTQFNSNGLTIEQLIGINEFLPTSEEAALVSGYTGDKGLLGEAEKFIVEISKVKRAQGEAKKFSTPTMQMFQRARNEVDAADEAAQRAERVKMRRANTLRPSPKSSNGTLKRQILERSQTELTIDKEQAEEN</sequence>
<protein>
    <recommendedName>
        <fullName evidence="3">FH2 domain-containing protein</fullName>
    </recommendedName>
</protein>
<reference evidence="4" key="1">
    <citation type="submission" date="2021-02" db="EMBL/GenBank/DDBJ databases">
        <authorList>
            <person name="Palmer J.M."/>
        </authorList>
    </citation>
    <scope>NUCLEOTIDE SEQUENCE</scope>
    <source>
        <strain evidence="4">SCRP23</strain>
    </source>
</reference>
<evidence type="ECO:0000259" key="3">
    <source>
        <dbReference type="PROSITE" id="PS51444"/>
    </source>
</evidence>
<evidence type="ECO:0000313" key="5">
    <source>
        <dbReference type="Proteomes" id="UP000693981"/>
    </source>
</evidence>
<gene>
    <name evidence="4" type="ORF">PHYBOEH_010754</name>
</gene>
<dbReference type="InterPro" id="IPR019309">
    <property type="entry name" value="WASHC3"/>
</dbReference>
<dbReference type="EMBL" id="JAGDFL010000076">
    <property type="protein sequence ID" value="KAG7398599.1"/>
    <property type="molecule type" value="Genomic_DNA"/>
</dbReference>
<comment type="similarity">
    <text evidence="1">Belongs to the CCDC53 family.</text>
</comment>
<dbReference type="PROSITE" id="PS51444">
    <property type="entry name" value="FH2"/>
    <property type="match status" value="1"/>
</dbReference>
<accession>A0A8T1X3V8</accession>
<name>A0A8T1X3V8_9STRA</name>
<dbReference type="OrthoDB" id="196074at2759"/>
<dbReference type="Proteomes" id="UP000693981">
    <property type="component" value="Unassembled WGS sequence"/>
</dbReference>